<feature type="domain" description="Putative regulatory protein FmdB zinc ribbon" evidence="2">
    <location>
        <begin position="1"/>
        <end position="41"/>
    </location>
</feature>
<sequence length="97" mass="10818">MPLYTYRCSNCGPFDALVALADADRAQFCEDCGELGERIITPARLSVLSEGRRRAHEVNEKSRHAPSCRCCSGPKKQREATTQPRSQGGKRPWMLGH</sequence>
<evidence type="ECO:0000259" key="2">
    <source>
        <dbReference type="SMART" id="SM00834"/>
    </source>
</evidence>
<dbReference type="RefSeq" id="WP_367984471.1">
    <property type="nucleotide sequence ID" value="NZ_JBAKFF010000001.1"/>
</dbReference>
<dbReference type="InterPro" id="IPR013429">
    <property type="entry name" value="Regulatory_FmdB_Zinc_ribbon"/>
</dbReference>
<protein>
    <submittedName>
        <fullName evidence="3">Zinc ribbon domain-containing protein</fullName>
    </submittedName>
</protein>
<dbReference type="Pfam" id="PF09723">
    <property type="entry name" value="Zn_ribbon_8"/>
    <property type="match status" value="1"/>
</dbReference>
<evidence type="ECO:0000256" key="1">
    <source>
        <dbReference type="SAM" id="MobiDB-lite"/>
    </source>
</evidence>
<gene>
    <name evidence="3" type="ORF">V6X30_09630</name>
</gene>
<organism evidence="3 4">
    <name type="scientific">Spiribacter insolitus</name>
    <dbReference type="NCBI Taxonomy" id="3122417"/>
    <lineage>
        <taxon>Bacteria</taxon>
        <taxon>Pseudomonadati</taxon>
        <taxon>Pseudomonadota</taxon>
        <taxon>Gammaproteobacteria</taxon>
        <taxon>Chromatiales</taxon>
        <taxon>Ectothiorhodospiraceae</taxon>
        <taxon>Spiribacter</taxon>
    </lineage>
</organism>
<keyword evidence="4" id="KW-1185">Reference proteome</keyword>
<accession>A0ABV3TAG4</accession>
<reference evidence="3 4" key="1">
    <citation type="submission" date="2024-02" db="EMBL/GenBank/DDBJ databases">
        <title>New especies of Spiribacter isolated from saline water.</title>
        <authorList>
            <person name="Leon M.J."/>
            <person name="De La Haba R."/>
            <person name="Sanchez-Porro C."/>
            <person name="Ventosa A."/>
        </authorList>
    </citation>
    <scope>NUCLEOTIDE SEQUENCE [LARGE SCALE GENOMIC DNA]</scope>
    <source>
        <strain evidence="4">ag22IC4-189</strain>
    </source>
</reference>
<proteinExistence type="predicted"/>
<dbReference type="NCBIfam" id="TIGR02605">
    <property type="entry name" value="CxxC_CxxC_SSSS"/>
    <property type="match status" value="1"/>
</dbReference>
<evidence type="ECO:0000313" key="3">
    <source>
        <dbReference type="EMBL" id="MEX0431659.1"/>
    </source>
</evidence>
<evidence type="ECO:0000313" key="4">
    <source>
        <dbReference type="Proteomes" id="UP001556637"/>
    </source>
</evidence>
<feature type="region of interest" description="Disordered" evidence="1">
    <location>
        <begin position="56"/>
        <end position="97"/>
    </location>
</feature>
<comment type="caution">
    <text evidence="3">The sequence shown here is derived from an EMBL/GenBank/DDBJ whole genome shotgun (WGS) entry which is preliminary data.</text>
</comment>
<dbReference type="EMBL" id="JBAKFF010000001">
    <property type="protein sequence ID" value="MEX0431659.1"/>
    <property type="molecule type" value="Genomic_DNA"/>
</dbReference>
<dbReference type="Proteomes" id="UP001556637">
    <property type="component" value="Unassembled WGS sequence"/>
</dbReference>
<name>A0ABV3TAG4_9GAMM</name>
<dbReference type="SMART" id="SM00834">
    <property type="entry name" value="CxxC_CXXC_SSSS"/>
    <property type="match status" value="1"/>
</dbReference>